<gene>
    <name evidence="1" type="primary">ngl_2</name>
    <name evidence="1" type="ORF">FVB9532_01436</name>
</gene>
<keyword evidence="2" id="KW-1185">Reference proteome</keyword>
<name>A0AC61Y6X2_9FLAO</name>
<sequence>MKYKNLKTLSLLILMGFLVSATIMSCSDDDTSENKEEVPDNTDDGENEETPTLSFSSTTLTFEQTEIANSTQKEVTLSGEYLSQEVSLMTSGDFTVSVDNENFNDEVIVSPDDINNSMTIHVKFTPSQLGEVTHTLSVTGADFDEKTINLNGEGIVGEETIQTFNSTRLAFGDGYSQTATQAFDLPADPTLISNIKMYVKLRCPEVGCDEWDVYANVRVKDDASGEFFEMARYITPYWNDNSQLPRGFEFDVTDFKSLLTGNTELQIKTECWNDLGYLISVEFDYEYGEPDYPYYAVERVMAYNSSSIDGVPYGVAHDFDLDKSVTIPENAESTHLRTIISGWGHATPYDPGNRPCAEWCFRTHHIKINGAPAFEHYMGPIGCAQNPVNNQNPGNWTPDRAGWCPGMEVPTRIDNFTEAMAGNTFTYEYDYEDWTNNEQNGDAYYATSTFVVVKSNTEIEKPTVND</sequence>
<reference evidence="1" key="1">
    <citation type="submission" date="2019-09" db="EMBL/GenBank/DDBJ databases">
        <authorList>
            <person name="Rodrigo-Torres L."/>
            <person name="Arahal R. D."/>
            <person name="Lucena T."/>
        </authorList>
    </citation>
    <scope>NUCLEOTIDE SEQUENCE</scope>
    <source>
        <strain evidence="1">ISS653</strain>
    </source>
</reference>
<protein>
    <submittedName>
        <fullName evidence="1">Peptide-N(4)-(N-acetyl-beta-D-glucosaminyl)asparagine amidase F</fullName>
        <ecNumber evidence="1">3.5.1.52</ecNumber>
    </submittedName>
</protein>
<accession>A0AC61Y6X2</accession>
<dbReference type="Proteomes" id="UP000356253">
    <property type="component" value="Unassembled WGS sequence"/>
</dbReference>
<evidence type="ECO:0000313" key="1">
    <source>
        <dbReference type="EMBL" id="VVV00171.1"/>
    </source>
</evidence>
<dbReference type="EC" id="3.5.1.52" evidence="1"/>
<organism evidence="1 2">
    <name type="scientific">Mesonia oceanica</name>
    <dbReference type="NCBI Taxonomy" id="2687242"/>
    <lineage>
        <taxon>Bacteria</taxon>
        <taxon>Pseudomonadati</taxon>
        <taxon>Bacteroidota</taxon>
        <taxon>Flavobacteriia</taxon>
        <taxon>Flavobacteriales</taxon>
        <taxon>Flavobacteriaceae</taxon>
        <taxon>Mesonia</taxon>
    </lineage>
</organism>
<comment type="caution">
    <text evidence="1">The sequence shown here is derived from an EMBL/GenBank/DDBJ whole genome shotgun (WGS) entry which is preliminary data.</text>
</comment>
<dbReference type="EMBL" id="CABVMM010000005">
    <property type="protein sequence ID" value="VVV00171.1"/>
    <property type="molecule type" value="Genomic_DNA"/>
</dbReference>
<keyword evidence="1" id="KW-0378">Hydrolase</keyword>
<proteinExistence type="predicted"/>
<evidence type="ECO:0000313" key="2">
    <source>
        <dbReference type="Proteomes" id="UP000356253"/>
    </source>
</evidence>